<evidence type="ECO:0000313" key="1">
    <source>
        <dbReference type="EMBL" id="MDQ0367849.1"/>
    </source>
</evidence>
<dbReference type="InterPro" id="IPR014942">
    <property type="entry name" value="AbiEii"/>
</dbReference>
<evidence type="ECO:0008006" key="3">
    <source>
        <dbReference type="Google" id="ProtNLM"/>
    </source>
</evidence>
<gene>
    <name evidence="1" type="ORF">J2S42_004518</name>
</gene>
<reference evidence="1 2" key="1">
    <citation type="submission" date="2023-07" db="EMBL/GenBank/DDBJ databases">
        <title>Sequencing the genomes of 1000 actinobacteria strains.</title>
        <authorList>
            <person name="Klenk H.-P."/>
        </authorList>
    </citation>
    <scope>NUCLEOTIDE SEQUENCE [LARGE SCALE GENOMIC DNA]</scope>
    <source>
        <strain evidence="1 2">DSM 44709</strain>
    </source>
</reference>
<sequence>MYARRLARGKRLAEIGLRAGGAYGFALAGGHAIAAHGILQRPSEDVDLFADWQRRADYPAAVDEVVAGYAAAGFAVEVEHRTETFARLYLTDPDVPSGQHRVES</sequence>
<dbReference type="EMBL" id="JAUSUZ010000001">
    <property type="protein sequence ID" value="MDQ0367849.1"/>
    <property type="molecule type" value="Genomic_DNA"/>
</dbReference>
<dbReference type="Proteomes" id="UP001240236">
    <property type="component" value="Unassembled WGS sequence"/>
</dbReference>
<protein>
    <recommendedName>
        <fullName evidence="3">Nucleotidyltransferase AbiEii toxin of type IV toxin-antitoxin system</fullName>
    </recommendedName>
</protein>
<keyword evidence="2" id="KW-1185">Reference proteome</keyword>
<dbReference type="AlphaFoldDB" id="A0AAE4AYX4"/>
<name>A0AAE4AYX4_9ACTN</name>
<proteinExistence type="predicted"/>
<accession>A0AAE4AYX4</accession>
<dbReference type="Pfam" id="PF08843">
    <property type="entry name" value="AbiEii"/>
    <property type="match status" value="1"/>
</dbReference>
<dbReference type="RefSeq" id="WP_307242157.1">
    <property type="nucleotide sequence ID" value="NZ_JAUSUZ010000001.1"/>
</dbReference>
<comment type="caution">
    <text evidence="1">The sequence shown here is derived from an EMBL/GenBank/DDBJ whole genome shotgun (WGS) entry which is preliminary data.</text>
</comment>
<organism evidence="1 2">
    <name type="scientific">Catenuloplanes indicus</name>
    <dbReference type="NCBI Taxonomy" id="137267"/>
    <lineage>
        <taxon>Bacteria</taxon>
        <taxon>Bacillati</taxon>
        <taxon>Actinomycetota</taxon>
        <taxon>Actinomycetes</taxon>
        <taxon>Micromonosporales</taxon>
        <taxon>Micromonosporaceae</taxon>
        <taxon>Catenuloplanes</taxon>
    </lineage>
</organism>
<evidence type="ECO:0000313" key="2">
    <source>
        <dbReference type="Proteomes" id="UP001240236"/>
    </source>
</evidence>